<protein>
    <submittedName>
        <fullName evidence="1">Uncharacterized protein</fullName>
    </submittedName>
</protein>
<organism evidence="1 2">
    <name type="scientific">Arthronema virus TR020</name>
    <dbReference type="NCBI Taxonomy" id="2736280"/>
    <lineage>
        <taxon>Viruses</taxon>
        <taxon>Duplodnaviria</taxon>
        <taxon>Heunggongvirae</taxon>
        <taxon>Uroviricota</taxon>
        <taxon>Caudoviricetes</taxon>
        <taxon>Saffermanviridae</taxon>
        <taxon>Arthrovirus</taxon>
        <taxon>Arthrovirus TR020</taxon>
    </lineage>
</organism>
<proteinExistence type="predicted"/>
<sequence>MNRYTGDILEDKRWYEYEHGRLPTKLYLDTDDYHDLLSNGHIVHIIVGNSRYKLYGMNVILGDTSRYSH</sequence>
<evidence type="ECO:0000313" key="1">
    <source>
        <dbReference type="EMBL" id="QKE60823.1"/>
    </source>
</evidence>
<accession>A0A7G3WH25</accession>
<reference evidence="1 2" key="1">
    <citation type="journal article" date="2020" name="Microb. Ecol.">
        <title>Novel Virus on Filamentous Arthronema africanum Cyanobacterium.</title>
        <authorList>
            <person name="Petrzik K."/>
            <person name="Lukavsky J."/>
            <person name="Koloniuk I."/>
        </authorList>
    </citation>
    <scope>NUCLEOTIDE SEQUENCE [LARGE SCALE GENOMIC DNA]</scope>
</reference>
<dbReference type="EMBL" id="MT457475">
    <property type="protein sequence ID" value="QKE60823.1"/>
    <property type="molecule type" value="Genomic_DNA"/>
</dbReference>
<name>A0A7G3WH25_9CAUD</name>
<dbReference type="Proteomes" id="UP000516780">
    <property type="component" value="Segment"/>
</dbReference>
<evidence type="ECO:0000313" key="2">
    <source>
        <dbReference type="Proteomes" id="UP000516780"/>
    </source>
</evidence>
<keyword evidence="2" id="KW-1185">Reference proteome</keyword>